<dbReference type="OMA" id="VETIWTT"/>
<dbReference type="Proteomes" id="UP000235728">
    <property type="component" value="Unassembled WGS sequence"/>
</dbReference>
<accession>A0A2N6NDI8</accession>
<dbReference type="AlphaFoldDB" id="A0A2N6NDI8"/>
<reference evidence="2 3" key="1">
    <citation type="journal article" date="2016" name="Appl. Microbiol. Biotechnol.">
        <title>Characterization of T-DNA insertion mutants with decreased virulence in the entomopathogenic fungus Beauveria bassiana JEF-007.</title>
        <authorList>
            <person name="Kim S."/>
            <person name="Lee S.J."/>
            <person name="Nai Y.S."/>
            <person name="Yu J.S."/>
            <person name="Lee M.R."/>
            <person name="Yang Y.T."/>
            <person name="Kim J.S."/>
        </authorList>
    </citation>
    <scope>NUCLEOTIDE SEQUENCE [LARGE SCALE GENOMIC DNA]</scope>
    <source>
        <strain evidence="2 3">JEF-007</strain>
    </source>
</reference>
<evidence type="ECO:0000313" key="3">
    <source>
        <dbReference type="Proteomes" id="UP000235728"/>
    </source>
</evidence>
<dbReference type="EMBL" id="MRVG01000010">
    <property type="protein sequence ID" value="PMB65340.1"/>
    <property type="molecule type" value="Genomic_DNA"/>
</dbReference>
<gene>
    <name evidence="2" type="ORF">BM221_008696</name>
</gene>
<evidence type="ECO:0000313" key="2">
    <source>
        <dbReference type="EMBL" id="PMB65340.1"/>
    </source>
</evidence>
<organism evidence="2 3">
    <name type="scientific">Beauveria bassiana</name>
    <name type="common">White muscardine disease fungus</name>
    <name type="synonym">Tritirachium shiotae</name>
    <dbReference type="NCBI Taxonomy" id="176275"/>
    <lineage>
        <taxon>Eukaryota</taxon>
        <taxon>Fungi</taxon>
        <taxon>Dikarya</taxon>
        <taxon>Ascomycota</taxon>
        <taxon>Pezizomycotina</taxon>
        <taxon>Sordariomycetes</taxon>
        <taxon>Hypocreomycetidae</taxon>
        <taxon>Hypocreales</taxon>
        <taxon>Cordycipitaceae</taxon>
        <taxon>Beauveria</taxon>
    </lineage>
</organism>
<name>A0A2N6NDI8_BEABA</name>
<feature type="signal peptide" evidence="1">
    <location>
        <begin position="1"/>
        <end position="19"/>
    </location>
</feature>
<sequence length="112" mass="11654">MVSHVLLTILAAAAGTALATPIDVRDAAAVAEESCTTTVYHGAQYTWGPTQTVWTETATTTQEVDCHGCDAMETSYMDFGPGPVVFFTTTVTAATPSTTTETVCRSTPTGDA</sequence>
<proteinExistence type="predicted"/>
<protein>
    <submittedName>
        <fullName evidence="2">Uncharacterized protein</fullName>
    </submittedName>
</protein>
<keyword evidence="1" id="KW-0732">Signal</keyword>
<evidence type="ECO:0000256" key="1">
    <source>
        <dbReference type="SAM" id="SignalP"/>
    </source>
</evidence>
<feature type="chain" id="PRO_5014646291" evidence="1">
    <location>
        <begin position="20"/>
        <end position="112"/>
    </location>
</feature>
<comment type="caution">
    <text evidence="2">The sequence shown here is derived from an EMBL/GenBank/DDBJ whole genome shotgun (WGS) entry which is preliminary data.</text>
</comment>